<sequence>MSTNAVSMCFNPLIQLKMRPNSPPKKQPQNPHQFLLAIKILKLPQINSNNNSTSPYFASLSVYLGWTSLIYPDGSGTGLVRFSFSTISWVQILLLPLCHSLE</sequence>
<dbReference type="Proteomes" id="UP000237347">
    <property type="component" value="Unassembled WGS sequence"/>
</dbReference>
<evidence type="ECO:0000313" key="2">
    <source>
        <dbReference type="Proteomes" id="UP000237347"/>
    </source>
</evidence>
<dbReference type="AlphaFoldDB" id="A0AAW0JZL8"/>
<reference evidence="1 2" key="1">
    <citation type="journal article" date="2018" name="Sci. Data">
        <title>The draft genome sequence of cork oak.</title>
        <authorList>
            <person name="Ramos A.M."/>
            <person name="Usie A."/>
            <person name="Barbosa P."/>
            <person name="Barros P.M."/>
            <person name="Capote T."/>
            <person name="Chaves I."/>
            <person name="Simoes F."/>
            <person name="Abreu I."/>
            <person name="Carrasquinho I."/>
            <person name="Faro C."/>
            <person name="Guimaraes J.B."/>
            <person name="Mendonca D."/>
            <person name="Nobrega F."/>
            <person name="Rodrigues L."/>
            <person name="Saibo N.J.M."/>
            <person name="Varela M.C."/>
            <person name="Egas C."/>
            <person name="Matos J."/>
            <person name="Miguel C.M."/>
            <person name="Oliveira M.M."/>
            <person name="Ricardo C.P."/>
            <person name="Goncalves S."/>
        </authorList>
    </citation>
    <scope>NUCLEOTIDE SEQUENCE [LARGE SCALE GENOMIC DNA]</scope>
    <source>
        <strain evidence="2">cv. HL8</strain>
    </source>
</reference>
<protein>
    <submittedName>
        <fullName evidence="1">Uncharacterized protein</fullName>
    </submittedName>
</protein>
<accession>A0AAW0JZL8</accession>
<gene>
    <name evidence="1" type="ORF">CFP56_026765</name>
</gene>
<evidence type="ECO:0000313" key="1">
    <source>
        <dbReference type="EMBL" id="KAK7832032.1"/>
    </source>
</evidence>
<keyword evidence="2" id="KW-1185">Reference proteome</keyword>
<proteinExistence type="predicted"/>
<organism evidence="1 2">
    <name type="scientific">Quercus suber</name>
    <name type="common">Cork oak</name>
    <dbReference type="NCBI Taxonomy" id="58331"/>
    <lineage>
        <taxon>Eukaryota</taxon>
        <taxon>Viridiplantae</taxon>
        <taxon>Streptophyta</taxon>
        <taxon>Embryophyta</taxon>
        <taxon>Tracheophyta</taxon>
        <taxon>Spermatophyta</taxon>
        <taxon>Magnoliopsida</taxon>
        <taxon>eudicotyledons</taxon>
        <taxon>Gunneridae</taxon>
        <taxon>Pentapetalae</taxon>
        <taxon>rosids</taxon>
        <taxon>fabids</taxon>
        <taxon>Fagales</taxon>
        <taxon>Fagaceae</taxon>
        <taxon>Quercus</taxon>
    </lineage>
</organism>
<name>A0AAW0JZL8_QUESU</name>
<dbReference type="EMBL" id="PKMF04000431">
    <property type="protein sequence ID" value="KAK7832032.1"/>
    <property type="molecule type" value="Genomic_DNA"/>
</dbReference>
<comment type="caution">
    <text evidence="1">The sequence shown here is derived from an EMBL/GenBank/DDBJ whole genome shotgun (WGS) entry which is preliminary data.</text>
</comment>